<dbReference type="Proteomes" id="UP000092993">
    <property type="component" value="Unassembled WGS sequence"/>
</dbReference>
<feature type="non-terminal residue" evidence="1">
    <location>
        <position position="110"/>
    </location>
</feature>
<evidence type="ECO:0000313" key="2">
    <source>
        <dbReference type="Proteomes" id="UP000092993"/>
    </source>
</evidence>
<sequence length="110" mass="11786">MWTPSGDWAVYSSLSSRFGGNEVTGQYPIIVRACPLSSQASASPTSLGSCTSLGEMAFISPPTMPTSMDFRNCAISASCTGRARSPWPGRLSICEKRNAAVDLQKEHRDP</sequence>
<dbReference type="AlphaFoldDB" id="A0A1C7LPT4"/>
<gene>
    <name evidence="1" type="ORF">A0H81_13408</name>
</gene>
<comment type="caution">
    <text evidence="1">The sequence shown here is derived from an EMBL/GenBank/DDBJ whole genome shotgun (WGS) entry which is preliminary data.</text>
</comment>
<proteinExistence type="predicted"/>
<accession>A0A1C7LPT4</accession>
<reference evidence="1 2" key="1">
    <citation type="submission" date="2016-03" db="EMBL/GenBank/DDBJ databases">
        <title>Whole genome sequencing of Grifola frondosa 9006-11.</title>
        <authorList>
            <person name="Min B."/>
            <person name="Park H."/>
            <person name="Kim J.-G."/>
            <person name="Cho H."/>
            <person name="Oh Y.-L."/>
            <person name="Kong W.-S."/>
            <person name="Choi I.-G."/>
        </authorList>
    </citation>
    <scope>NUCLEOTIDE SEQUENCE [LARGE SCALE GENOMIC DNA]</scope>
    <source>
        <strain evidence="1 2">9006-11</strain>
    </source>
</reference>
<dbReference type="EMBL" id="LUGG01000029">
    <property type="protein sequence ID" value="OBZ66650.1"/>
    <property type="molecule type" value="Genomic_DNA"/>
</dbReference>
<evidence type="ECO:0000313" key="1">
    <source>
        <dbReference type="EMBL" id="OBZ66650.1"/>
    </source>
</evidence>
<name>A0A1C7LPT4_GRIFR</name>
<organism evidence="1 2">
    <name type="scientific">Grifola frondosa</name>
    <name type="common">Maitake</name>
    <name type="synonym">Polyporus frondosus</name>
    <dbReference type="NCBI Taxonomy" id="5627"/>
    <lineage>
        <taxon>Eukaryota</taxon>
        <taxon>Fungi</taxon>
        <taxon>Dikarya</taxon>
        <taxon>Basidiomycota</taxon>
        <taxon>Agaricomycotina</taxon>
        <taxon>Agaricomycetes</taxon>
        <taxon>Polyporales</taxon>
        <taxon>Grifolaceae</taxon>
        <taxon>Grifola</taxon>
    </lineage>
</organism>
<keyword evidence="2" id="KW-1185">Reference proteome</keyword>
<protein>
    <submittedName>
        <fullName evidence="1">Uncharacterized protein</fullName>
    </submittedName>
</protein>